<dbReference type="InterPro" id="IPR038380">
    <property type="entry name" value="Ribosomal_bS21_sf"/>
</dbReference>
<accession>A0A955DZR8</accession>
<gene>
    <name evidence="5 7" type="primary">rpsU</name>
    <name evidence="7" type="ORF">KDA10_01210</name>
</gene>
<dbReference type="NCBIfam" id="TIGR00030">
    <property type="entry name" value="S21p"/>
    <property type="match status" value="1"/>
</dbReference>
<reference evidence="7" key="2">
    <citation type="journal article" date="2021" name="Microbiome">
        <title>Successional dynamics and alternative stable states in a saline activated sludge microbial community over 9 years.</title>
        <authorList>
            <person name="Wang Y."/>
            <person name="Ye J."/>
            <person name="Ju F."/>
            <person name="Liu L."/>
            <person name="Boyd J.A."/>
            <person name="Deng Y."/>
            <person name="Parks D.H."/>
            <person name="Jiang X."/>
            <person name="Yin X."/>
            <person name="Woodcroft B.J."/>
            <person name="Tyson G.W."/>
            <person name="Hugenholtz P."/>
            <person name="Polz M.F."/>
            <person name="Zhang T."/>
        </authorList>
    </citation>
    <scope>NUCLEOTIDE SEQUENCE</scope>
    <source>
        <strain evidence="7">HKST-UBA80</strain>
    </source>
</reference>
<name>A0A955DZR8_UNCKA</name>
<dbReference type="Pfam" id="PF01165">
    <property type="entry name" value="Ribosomal_S21"/>
    <property type="match status" value="1"/>
</dbReference>
<dbReference type="InterPro" id="IPR001911">
    <property type="entry name" value="Ribosomal_bS21"/>
</dbReference>
<evidence type="ECO:0000256" key="4">
    <source>
        <dbReference type="ARBA" id="ARBA00035135"/>
    </source>
</evidence>
<evidence type="ECO:0000313" key="7">
    <source>
        <dbReference type="EMBL" id="MCA9301972.1"/>
    </source>
</evidence>
<reference evidence="7" key="1">
    <citation type="submission" date="2020-04" db="EMBL/GenBank/DDBJ databases">
        <authorList>
            <person name="Zhang T."/>
        </authorList>
    </citation>
    <scope>NUCLEOTIDE SEQUENCE</scope>
    <source>
        <strain evidence="7">HKST-UBA80</strain>
    </source>
</reference>
<proteinExistence type="inferred from homology"/>
<dbReference type="GO" id="GO:0005840">
    <property type="term" value="C:ribosome"/>
    <property type="evidence" value="ECO:0007669"/>
    <property type="project" value="UniProtKB-KW"/>
</dbReference>
<dbReference type="EMBL" id="JAGQNY010000004">
    <property type="protein sequence ID" value="MCA9301972.1"/>
    <property type="molecule type" value="Genomic_DNA"/>
</dbReference>
<dbReference type="HAMAP" id="MF_00358">
    <property type="entry name" value="Ribosomal_bS21"/>
    <property type="match status" value="1"/>
</dbReference>
<dbReference type="Gene3D" id="1.20.5.1150">
    <property type="entry name" value="Ribosomal protein S8"/>
    <property type="match status" value="1"/>
</dbReference>
<keyword evidence="2 5" id="KW-0689">Ribosomal protein</keyword>
<organism evidence="7 8">
    <name type="scientific">candidate division WWE3 bacterium</name>
    <dbReference type="NCBI Taxonomy" id="2053526"/>
    <lineage>
        <taxon>Bacteria</taxon>
        <taxon>Katanobacteria</taxon>
    </lineage>
</organism>
<evidence type="ECO:0000256" key="5">
    <source>
        <dbReference type="HAMAP-Rule" id="MF_00358"/>
    </source>
</evidence>
<dbReference type="PRINTS" id="PR00976">
    <property type="entry name" value="RIBOSOMALS21"/>
</dbReference>
<dbReference type="Proteomes" id="UP000714817">
    <property type="component" value="Unassembled WGS sequence"/>
</dbReference>
<evidence type="ECO:0000256" key="6">
    <source>
        <dbReference type="RuleBase" id="RU000667"/>
    </source>
</evidence>
<dbReference type="GO" id="GO:1990904">
    <property type="term" value="C:ribonucleoprotein complex"/>
    <property type="evidence" value="ECO:0007669"/>
    <property type="project" value="UniProtKB-KW"/>
</dbReference>
<protein>
    <recommendedName>
        <fullName evidence="4 5">Small ribosomal subunit protein bS21</fullName>
    </recommendedName>
</protein>
<dbReference type="GO" id="GO:0006412">
    <property type="term" value="P:translation"/>
    <property type="evidence" value="ECO:0007669"/>
    <property type="project" value="UniProtKB-UniRule"/>
</dbReference>
<comment type="caution">
    <text evidence="7">The sequence shown here is derived from an EMBL/GenBank/DDBJ whole genome shotgun (WGS) entry which is preliminary data.</text>
</comment>
<evidence type="ECO:0000256" key="3">
    <source>
        <dbReference type="ARBA" id="ARBA00023274"/>
    </source>
</evidence>
<comment type="similarity">
    <text evidence="1 5 6">Belongs to the bacterial ribosomal protein bS21 family.</text>
</comment>
<evidence type="ECO:0000256" key="2">
    <source>
        <dbReference type="ARBA" id="ARBA00022980"/>
    </source>
</evidence>
<dbReference type="GO" id="GO:0003735">
    <property type="term" value="F:structural constituent of ribosome"/>
    <property type="evidence" value="ECO:0007669"/>
    <property type="project" value="InterPro"/>
</dbReference>
<sequence length="64" mass="7822">MAKIKVRNNESLEQALRRFNREVLKAGIIREINNRRHYRKPSEIKAEKVKEKNRKIMFEKRKNS</sequence>
<evidence type="ECO:0000256" key="1">
    <source>
        <dbReference type="ARBA" id="ARBA00006640"/>
    </source>
</evidence>
<dbReference type="AlphaFoldDB" id="A0A955DZR8"/>
<evidence type="ECO:0000313" key="8">
    <source>
        <dbReference type="Proteomes" id="UP000714817"/>
    </source>
</evidence>
<keyword evidence="3 5" id="KW-0687">Ribonucleoprotein</keyword>